<dbReference type="Proteomes" id="UP000815677">
    <property type="component" value="Unassembled WGS sequence"/>
</dbReference>
<keyword evidence="18" id="KW-1185">Reference proteome</keyword>
<evidence type="ECO:0000256" key="2">
    <source>
        <dbReference type="ARBA" id="ARBA00004922"/>
    </source>
</evidence>
<sequence>MRNEVEDSTKKLAQEESRVEAGDKPDGAREPINCCLETTMASTGKGPRLRQRNPPAPAPNVEYDRLHQNDAVADVFVQNPNTRHPIEKLLETKKGSIVVVSALTILAFALRFYKINHPDQVVFDEVHFGKFAAYYISREYYFDVHPPFAKLLFGLAGWFVGFDGKFMFENIGDSYSYNHVPYVGMRALPAMLGSLTVPIVYAIMKESGYSTIIAAFSAALVCFDNAHIAQSRLILLDATLIFFVTLTMYSYIRFKKLRYWAFSTEWWTWLCLTGVFMACAWGSKVNGILAVFTIGIVVLIDLWDILDHKKEGHTMEYFWRHFTARAIGLILVPFVIYLSFFYVHFAVLTKSGPGDTFMSPAFQETLTGNEMLLNAQELKYYDTVTIKHKDTKVFLHSHIERYPLKYDDGRISSQGQQVTGYGHDDTNNNWQIIPTKALPETGRGRYVRNGDLIQLMHVNTQSRLLTHDVASPLMPTNQEFTTWPKDDHTRHNDTLFYIHLNDGHDSDVIKSKSGYFRLVHGPTKVSLWTHPKSLPEWAFKQQEVNGQKGASEKSATWYVDDILDGIDPDFKNRTAKVEAPKPKHMNFFKKFAELQLLMLQHNAGLTASHPYASSPINWPFLLSGISFWTENDTSRQIYLMGNVIGWWTSIIGLSIYIGILGADLLARRRGLDPIPDPVRNRLWNSAGFFTIVWAVHYMPFFLMSRQLFLHHYLVSHVASSMIAGAILSFILSETVNYPVSIWGPTTRGRPKQYADLGLKAPLIFIGFCLAMFGVLVFFAPLTYGTPGLTGEQVNARRLLSTWTLHFAAKETVEMGV</sequence>
<evidence type="ECO:0000256" key="11">
    <source>
        <dbReference type="ARBA" id="ARBA00023136"/>
    </source>
</evidence>
<dbReference type="Pfam" id="PF02815">
    <property type="entry name" value="MIR"/>
    <property type="match status" value="1"/>
</dbReference>
<evidence type="ECO:0000259" key="16">
    <source>
        <dbReference type="PROSITE" id="PS50919"/>
    </source>
</evidence>
<comment type="similarity">
    <text evidence="3 14">Belongs to the glycosyltransferase 39 family.</text>
</comment>
<comment type="function">
    <text evidence="14">Transfers mannose from Dol-P-mannose to Ser or Thr residues on proteins.</text>
</comment>
<evidence type="ECO:0000313" key="18">
    <source>
        <dbReference type="Proteomes" id="UP000815677"/>
    </source>
</evidence>
<dbReference type="EMBL" id="DF843379">
    <property type="protein sequence ID" value="GAT47340.1"/>
    <property type="molecule type" value="Genomic_DNA"/>
</dbReference>
<dbReference type="SUPFAM" id="SSF82109">
    <property type="entry name" value="MIR domain"/>
    <property type="match status" value="1"/>
</dbReference>
<feature type="transmembrane region" description="Helical" evidence="14">
    <location>
        <begin position="643"/>
        <end position="662"/>
    </location>
</feature>
<dbReference type="CDD" id="cd23285">
    <property type="entry name" value="beta-trefoil_MIR_PMT4-like"/>
    <property type="match status" value="1"/>
</dbReference>
<keyword evidence="11 14" id="KW-0472">Membrane</keyword>
<keyword evidence="6 14" id="KW-0808">Transferase</keyword>
<feature type="transmembrane region" description="Helical" evidence="14">
    <location>
        <begin position="288"/>
        <end position="306"/>
    </location>
</feature>
<comment type="catalytic activity">
    <reaction evidence="13 14">
        <text>a di-trans,poly-cis-dolichyl beta-D-mannosyl phosphate + L-seryl-[protein] = 3-O-(alpha-D-mannosyl)-L-seryl-[protein] + a di-trans,poly-cis-dolichyl phosphate + H(+)</text>
        <dbReference type="Rhea" id="RHEA:17377"/>
        <dbReference type="Rhea" id="RHEA-COMP:9863"/>
        <dbReference type="Rhea" id="RHEA-COMP:13546"/>
        <dbReference type="Rhea" id="RHEA-COMP:19498"/>
        <dbReference type="Rhea" id="RHEA-COMP:19501"/>
        <dbReference type="ChEBI" id="CHEBI:15378"/>
        <dbReference type="ChEBI" id="CHEBI:29999"/>
        <dbReference type="ChEBI" id="CHEBI:57683"/>
        <dbReference type="ChEBI" id="CHEBI:58211"/>
        <dbReference type="ChEBI" id="CHEBI:137321"/>
        <dbReference type="EC" id="2.4.1.109"/>
    </reaction>
</comment>
<evidence type="ECO:0000256" key="3">
    <source>
        <dbReference type="ARBA" id="ARBA00007222"/>
    </source>
</evidence>
<dbReference type="InterPro" id="IPR003342">
    <property type="entry name" value="ArnT-like_N"/>
</dbReference>
<comment type="subcellular location">
    <subcellularLocation>
        <location evidence="1 14">Endoplasmic reticulum membrane</location>
        <topology evidence="1 14">Multi-pass membrane protein</topology>
    </subcellularLocation>
</comment>
<dbReference type="Gene3D" id="2.80.10.50">
    <property type="match status" value="1"/>
</dbReference>
<feature type="domain" description="MIR" evidence="16">
    <location>
        <begin position="506"/>
        <end position="562"/>
    </location>
</feature>
<gene>
    <name evidence="17" type="ORF">MCHLO_04802</name>
</gene>
<feature type="transmembrane region" description="Helical" evidence="14">
    <location>
        <begin position="264"/>
        <end position="281"/>
    </location>
</feature>
<feature type="domain" description="MIR" evidence="16">
    <location>
        <begin position="375"/>
        <end position="435"/>
    </location>
</feature>
<dbReference type="Pfam" id="PF02366">
    <property type="entry name" value="PMT"/>
    <property type="match status" value="1"/>
</dbReference>
<evidence type="ECO:0000256" key="5">
    <source>
        <dbReference type="ARBA" id="ARBA00022676"/>
    </source>
</evidence>
<name>A0ABQ0L8Q1_MYCCL</name>
<evidence type="ECO:0000256" key="4">
    <source>
        <dbReference type="ARBA" id="ARBA00012839"/>
    </source>
</evidence>
<accession>A0ABQ0L8Q1</accession>
<dbReference type="InterPro" id="IPR032421">
    <property type="entry name" value="PMT_4TMC"/>
</dbReference>
<feature type="compositionally biased region" description="Basic and acidic residues" evidence="15">
    <location>
        <begin position="1"/>
        <end position="29"/>
    </location>
</feature>
<evidence type="ECO:0000256" key="9">
    <source>
        <dbReference type="ARBA" id="ARBA00022824"/>
    </source>
</evidence>
<dbReference type="InterPro" id="IPR027005">
    <property type="entry name" value="PMT-like"/>
</dbReference>
<dbReference type="PANTHER" id="PTHR10050:SF51">
    <property type="entry name" value="PROTEIN O-MANNOSYL-TRANSFERASE 1"/>
    <property type="match status" value="1"/>
</dbReference>
<feature type="region of interest" description="Disordered" evidence="15">
    <location>
        <begin position="1"/>
        <end position="60"/>
    </location>
</feature>
<evidence type="ECO:0000256" key="13">
    <source>
        <dbReference type="ARBA" id="ARBA00045102"/>
    </source>
</evidence>
<evidence type="ECO:0000256" key="1">
    <source>
        <dbReference type="ARBA" id="ARBA00004477"/>
    </source>
</evidence>
<evidence type="ECO:0000313" key="17">
    <source>
        <dbReference type="EMBL" id="GAT47340.1"/>
    </source>
</evidence>
<evidence type="ECO:0000256" key="10">
    <source>
        <dbReference type="ARBA" id="ARBA00022989"/>
    </source>
</evidence>
<keyword evidence="7 14" id="KW-0812">Transmembrane</keyword>
<feature type="domain" description="MIR" evidence="16">
    <location>
        <begin position="444"/>
        <end position="501"/>
    </location>
</feature>
<feature type="transmembrane region" description="Helical" evidence="14">
    <location>
        <begin position="209"/>
        <end position="226"/>
    </location>
</feature>
<organism evidence="17 18">
    <name type="scientific">Mycena chlorophos</name>
    <name type="common">Agaric fungus</name>
    <name type="synonym">Agaricus chlorophos</name>
    <dbReference type="NCBI Taxonomy" id="658473"/>
    <lineage>
        <taxon>Eukaryota</taxon>
        <taxon>Fungi</taxon>
        <taxon>Dikarya</taxon>
        <taxon>Basidiomycota</taxon>
        <taxon>Agaricomycotina</taxon>
        <taxon>Agaricomycetes</taxon>
        <taxon>Agaricomycetidae</taxon>
        <taxon>Agaricales</taxon>
        <taxon>Marasmiineae</taxon>
        <taxon>Mycenaceae</taxon>
        <taxon>Mycena</taxon>
    </lineage>
</organism>
<dbReference type="InterPro" id="IPR036300">
    <property type="entry name" value="MIR_dom_sf"/>
</dbReference>
<evidence type="ECO:0000256" key="7">
    <source>
        <dbReference type="ARBA" id="ARBA00022692"/>
    </source>
</evidence>
<dbReference type="SMART" id="SM00472">
    <property type="entry name" value="MIR"/>
    <property type="match status" value="3"/>
</dbReference>
<proteinExistence type="inferred from homology"/>
<dbReference type="PROSITE" id="PS50919">
    <property type="entry name" value="MIR"/>
    <property type="match status" value="3"/>
</dbReference>
<comment type="catalytic activity">
    <reaction evidence="12 14">
        <text>a di-trans,poly-cis-dolichyl beta-D-mannosyl phosphate + L-threonyl-[protein] = 3-O-(alpha-D-mannosyl)-L-threonyl-[protein] + a di-trans,poly-cis-dolichyl phosphate + H(+)</text>
        <dbReference type="Rhea" id="RHEA:53396"/>
        <dbReference type="Rhea" id="RHEA-COMP:11060"/>
        <dbReference type="Rhea" id="RHEA-COMP:13547"/>
        <dbReference type="Rhea" id="RHEA-COMP:19498"/>
        <dbReference type="Rhea" id="RHEA-COMP:19501"/>
        <dbReference type="ChEBI" id="CHEBI:15378"/>
        <dbReference type="ChEBI" id="CHEBI:30013"/>
        <dbReference type="ChEBI" id="CHEBI:57683"/>
        <dbReference type="ChEBI" id="CHEBI:58211"/>
        <dbReference type="ChEBI" id="CHEBI:137323"/>
        <dbReference type="EC" id="2.4.1.109"/>
    </reaction>
</comment>
<evidence type="ECO:0000256" key="12">
    <source>
        <dbReference type="ARBA" id="ARBA00045085"/>
    </source>
</evidence>
<feature type="transmembrane region" description="Helical" evidence="14">
    <location>
        <begin position="326"/>
        <end position="348"/>
    </location>
</feature>
<feature type="transmembrane region" description="Helical" evidence="14">
    <location>
        <begin position="148"/>
        <end position="168"/>
    </location>
</feature>
<evidence type="ECO:0000256" key="15">
    <source>
        <dbReference type="SAM" id="MobiDB-lite"/>
    </source>
</evidence>
<protein>
    <recommendedName>
        <fullName evidence="4 14">Dolichyl-phosphate-mannose--protein mannosyltransferase</fullName>
        <ecNumber evidence="4 14">2.4.1.109</ecNumber>
    </recommendedName>
</protein>
<keyword evidence="9 14" id="KW-0256">Endoplasmic reticulum</keyword>
<dbReference type="EC" id="2.4.1.109" evidence="4 14"/>
<reference evidence="17" key="1">
    <citation type="submission" date="2014-09" db="EMBL/GenBank/DDBJ databases">
        <title>Genome sequence of the luminous mushroom Mycena chlorophos for searching fungal bioluminescence genes.</title>
        <authorList>
            <person name="Tanaka Y."/>
            <person name="Kasuga D."/>
            <person name="Oba Y."/>
            <person name="Hase S."/>
            <person name="Sato K."/>
            <person name="Oba Y."/>
            <person name="Sakakibara Y."/>
        </authorList>
    </citation>
    <scope>NUCLEOTIDE SEQUENCE</scope>
</reference>
<evidence type="ECO:0000256" key="6">
    <source>
        <dbReference type="ARBA" id="ARBA00022679"/>
    </source>
</evidence>
<keyword evidence="5 14" id="KW-0328">Glycosyltransferase</keyword>
<feature type="transmembrane region" description="Helical" evidence="14">
    <location>
        <begin position="682"/>
        <end position="700"/>
    </location>
</feature>
<keyword evidence="8" id="KW-0677">Repeat</keyword>
<keyword evidence="10 14" id="KW-1133">Transmembrane helix</keyword>
<evidence type="ECO:0000256" key="8">
    <source>
        <dbReference type="ARBA" id="ARBA00022737"/>
    </source>
</evidence>
<feature type="transmembrane region" description="Helical" evidence="14">
    <location>
        <begin position="233"/>
        <end position="252"/>
    </location>
</feature>
<evidence type="ECO:0000256" key="14">
    <source>
        <dbReference type="RuleBase" id="RU367007"/>
    </source>
</evidence>
<dbReference type="Pfam" id="PF16192">
    <property type="entry name" value="PMT_4TMC"/>
    <property type="match status" value="1"/>
</dbReference>
<feature type="transmembrane region" description="Helical" evidence="14">
    <location>
        <begin position="762"/>
        <end position="783"/>
    </location>
</feature>
<dbReference type="InterPro" id="IPR016093">
    <property type="entry name" value="MIR_motif"/>
</dbReference>
<comment type="pathway">
    <text evidence="2 14">Protein modification; protein glycosylation.</text>
</comment>
<feature type="transmembrane region" description="Helical" evidence="14">
    <location>
        <begin position="180"/>
        <end position="203"/>
    </location>
</feature>
<dbReference type="PANTHER" id="PTHR10050">
    <property type="entry name" value="DOLICHYL-PHOSPHATE-MANNOSE--PROTEIN MANNOSYLTRANSFERASE"/>
    <property type="match status" value="1"/>
</dbReference>